<evidence type="ECO:0000313" key="1">
    <source>
        <dbReference type="EMBL" id="EMJ35702.1"/>
    </source>
</evidence>
<accession>A0A0F6ICC7</accession>
<comment type="caution">
    <text evidence="1">The sequence shown here is derived from an EMBL/GenBank/DDBJ whole genome shotgun (WGS) entry which is preliminary data.</text>
</comment>
<name>A0A0F6ICC7_LEPIR</name>
<dbReference type="AlphaFoldDB" id="A0A0F6ICC7"/>
<sequence>MAIDFPAYGQQRASNELQDHSRPATIRSVWVRHDLETFQKN</sequence>
<organism evidence="1 2">
    <name type="scientific">Leptospira interrogans str. FPW1039</name>
    <dbReference type="NCBI Taxonomy" id="1193040"/>
    <lineage>
        <taxon>Bacteria</taxon>
        <taxon>Pseudomonadati</taxon>
        <taxon>Spirochaetota</taxon>
        <taxon>Spirochaetia</taxon>
        <taxon>Leptospirales</taxon>
        <taxon>Leptospiraceae</taxon>
        <taxon>Leptospira</taxon>
    </lineage>
</organism>
<gene>
    <name evidence="1" type="ORF">LEP1GSC079_0271</name>
</gene>
<evidence type="ECO:0000313" key="2">
    <source>
        <dbReference type="Proteomes" id="UP000012164"/>
    </source>
</evidence>
<proteinExistence type="predicted"/>
<reference evidence="1 2" key="1">
    <citation type="submission" date="2013-01" db="EMBL/GenBank/DDBJ databases">
        <authorList>
            <person name="Harkins D.M."/>
            <person name="Durkin A.S."/>
            <person name="Brinkac L.M."/>
            <person name="Haft D.H."/>
            <person name="Selengut J.D."/>
            <person name="Sanka R."/>
            <person name="DePew J."/>
            <person name="Purushe J."/>
            <person name="Peacock S.J."/>
            <person name="Thaipadungpanit J."/>
            <person name="Wuthiekanun V.W."/>
            <person name="Day N.P."/>
            <person name="Vinetz J.M."/>
            <person name="Sutton G.G."/>
            <person name="Nierman W.C."/>
            <person name="Fouts D.E."/>
        </authorList>
    </citation>
    <scope>NUCLEOTIDE SEQUENCE [LARGE SCALE GENOMIC DNA]</scope>
    <source>
        <strain evidence="1 2">FPW1039</strain>
    </source>
</reference>
<dbReference type="Proteomes" id="UP000012164">
    <property type="component" value="Unassembled WGS sequence"/>
</dbReference>
<protein>
    <submittedName>
        <fullName evidence="1">Uncharacterized protein</fullName>
    </submittedName>
</protein>
<dbReference type="EMBL" id="AKWR02000161">
    <property type="protein sequence ID" value="EMJ35702.1"/>
    <property type="molecule type" value="Genomic_DNA"/>
</dbReference>